<dbReference type="SMART" id="SM00034">
    <property type="entry name" value="CLECT"/>
    <property type="match status" value="1"/>
</dbReference>
<dbReference type="SUPFAM" id="SSF56436">
    <property type="entry name" value="C-type lectin-like"/>
    <property type="match status" value="1"/>
</dbReference>
<evidence type="ECO:0000313" key="3">
    <source>
        <dbReference type="Proteomes" id="UP000887566"/>
    </source>
</evidence>
<keyword evidence="1" id="KW-0732">Signal</keyword>
<evidence type="ECO:0000259" key="2">
    <source>
        <dbReference type="PROSITE" id="PS50041"/>
    </source>
</evidence>
<dbReference type="AlphaFoldDB" id="A0A914WK77"/>
<dbReference type="Gene3D" id="3.90.215.10">
    <property type="entry name" value="Gamma Fibrinogen, chain A, domain 1"/>
    <property type="match status" value="1"/>
</dbReference>
<dbReference type="Pfam" id="PF00059">
    <property type="entry name" value="Lectin_C"/>
    <property type="match status" value="1"/>
</dbReference>
<proteinExistence type="predicted"/>
<dbReference type="Proteomes" id="UP000887566">
    <property type="component" value="Unplaced"/>
</dbReference>
<dbReference type="InterPro" id="IPR050111">
    <property type="entry name" value="C-type_lectin/snaclec_domain"/>
</dbReference>
<evidence type="ECO:0000256" key="1">
    <source>
        <dbReference type="SAM" id="SignalP"/>
    </source>
</evidence>
<dbReference type="PANTHER" id="PTHR22803">
    <property type="entry name" value="MANNOSE, PHOSPHOLIPASE, LECTIN RECEPTOR RELATED"/>
    <property type="match status" value="1"/>
</dbReference>
<organism evidence="3 4">
    <name type="scientific">Plectus sambesii</name>
    <dbReference type="NCBI Taxonomy" id="2011161"/>
    <lineage>
        <taxon>Eukaryota</taxon>
        <taxon>Metazoa</taxon>
        <taxon>Ecdysozoa</taxon>
        <taxon>Nematoda</taxon>
        <taxon>Chromadorea</taxon>
        <taxon>Plectida</taxon>
        <taxon>Plectina</taxon>
        <taxon>Plectoidea</taxon>
        <taxon>Plectidae</taxon>
        <taxon>Plectus</taxon>
    </lineage>
</organism>
<accession>A0A914WK77</accession>
<dbReference type="Gene3D" id="3.10.100.10">
    <property type="entry name" value="Mannose-Binding Protein A, subunit A"/>
    <property type="match status" value="1"/>
</dbReference>
<dbReference type="NCBIfam" id="NF040941">
    <property type="entry name" value="GGGWT_bact"/>
    <property type="match status" value="1"/>
</dbReference>
<dbReference type="Pfam" id="PF00147">
    <property type="entry name" value="Fibrinogen_C"/>
    <property type="match status" value="1"/>
</dbReference>
<dbReference type="InterPro" id="IPR001304">
    <property type="entry name" value="C-type_lectin-like"/>
</dbReference>
<keyword evidence="3" id="KW-1185">Reference proteome</keyword>
<dbReference type="InterPro" id="IPR016187">
    <property type="entry name" value="CTDL_fold"/>
</dbReference>
<feature type="signal peptide" evidence="1">
    <location>
        <begin position="1"/>
        <end position="19"/>
    </location>
</feature>
<dbReference type="WBParaSite" id="PSAMB.scaffold4410size14734.g24231.t1">
    <property type="protein sequence ID" value="PSAMB.scaffold4410size14734.g24231.t1"/>
    <property type="gene ID" value="PSAMB.scaffold4410size14734.g24231"/>
</dbReference>
<name>A0A914WK77_9BILA</name>
<dbReference type="InterPro" id="IPR036056">
    <property type="entry name" value="Fibrinogen-like_C"/>
</dbReference>
<dbReference type="PROSITE" id="PS50041">
    <property type="entry name" value="C_TYPE_LECTIN_2"/>
    <property type="match status" value="1"/>
</dbReference>
<sequence length="241" mass="26018">MRCLSIVVTLSLVITISIQDCPDGWHKSEVVPNKCYYVGIQKKTWFDAEASCQSAQPNAHLTSITSAFENSNVEAVVISTPSDSGCGQFWIGGNDIEQTGQFEWVDGSSWGYARWGPGQPDATQQCVSSTALQNGQWKTEPCGAENCFICEMYLGGSTSSSPITTPSMTTTSAAAPATMTDCWDWFVNGAHTDGIYSINPDGRGSFNVFCDMTTDGGELQKIRNIGQKILAKFEVTSTNGK</sequence>
<dbReference type="InterPro" id="IPR016186">
    <property type="entry name" value="C-type_lectin-like/link_sf"/>
</dbReference>
<dbReference type="InterPro" id="IPR014716">
    <property type="entry name" value="Fibrinogen_a/b/g_C_1"/>
</dbReference>
<reference evidence="4" key="1">
    <citation type="submission" date="2022-11" db="UniProtKB">
        <authorList>
            <consortium name="WormBaseParasite"/>
        </authorList>
    </citation>
    <scope>IDENTIFICATION</scope>
</reference>
<feature type="domain" description="C-type lectin" evidence="2">
    <location>
        <begin position="31"/>
        <end position="151"/>
    </location>
</feature>
<dbReference type="SUPFAM" id="SSF56496">
    <property type="entry name" value="Fibrinogen C-terminal domain-like"/>
    <property type="match status" value="1"/>
</dbReference>
<protein>
    <submittedName>
        <fullName evidence="4">C-type lectin domain-containing protein</fullName>
    </submittedName>
</protein>
<dbReference type="InterPro" id="IPR002181">
    <property type="entry name" value="Fibrinogen_a/b/g_C_dom"/>
</dbReference>
<feature type="chain" id="PRO_5037758999" evidence="1">
    <location>
        <begin position="20"/>
        <end position="241"/>
    </location>
</feature>
<evidence type="ECO:0000313" key="4">
    <source>
        <dbReference type="WBParaSite" id="PSAMB.scaffold4410size14734.g24231.t1"/>
    </source>
</evidence>
<dbReference type="CDD" id="cd00037">
    <property type="entry name" value="CLECT"/>
    <property type="match status" value="1"/>
</dbReference>